<comment type="caution">
    <text evidence="2">The sequence shown here is derived from an EMBL/GenBank/DDBJ whole genome shotgun (WGS) entry which is preliminary data.</text>
</comment>
<dbReference type="EMBL" id="JALJOQ010000109">
    <property type="protein sequence ID" value="KAK9797096.1"/>
    <property type="molecule type" value="Genomic_DNA"/>
</dbReference>
<organism evidence="2 3">
    <name type="scientific">Symbiochloris irregularis</name>
    <dbReference type="NCBI Taxonomy" id="706552"/>
    <lineage>
        <taxon>Eukaryota</taxon>
        <taxon>Viridiplantae</taxon>
        <taxon>Chlorophyta</taxon>
        <taxon>core chlorophytes</taxon>
        <taxon>Trebouxiophyceae</taxon>
        <taxon>Trebouxiales</taxon>
        <taxon>Trebouxiaceae</taxon>
        <taxon>Symbiochloris</taxon>
    </lineage>
</organism>
<protein>
    <submittedName>
        <fullName evidence="2">Uncharacterized protein</fullName>
    </submittedName>
</protein>
<proteinExistence type="predicted"/>
<keyword evidence="3" id="KW-1185">Reference proteome</keyword>
<name>A0AAW1NWI4_9CHLO</name>
<feature type="region of interest" description="Disordered" evidence="1">
    <location>
        <begin position="44"/>
        <end position="74"/>
    </location>
</feature>
<reference evidence="2 3" key="1">
    <citation type="journal article" date="2024" name="Nat. Commun.">
        <title>Phylogenomics reveals the evolutionary origins of lichenization in chlorophyte algae.</title>
        <authorList>
            <person name="Puginier C."/>
            <person name="Libourel C."/>
            <person name="Otte J."/>
            <person name="Skaloud P."/>
            <person name="Haon M."/>
            <person name="Grisel S."/>
            <person name="Petersen M."/>
            <person name="Berrin J.G."/>
            <person name="Delaux P.M."/>
            <person name="Dal Grande F."/>
            <person name="Keller J."/>
        </authorList>
    </citation>
    <scope>NUCLEOTIDE SEQUENCE [LARGE SCALE GENOMIC DNA]</scope>
    <source>
        <strain evidence="2 3">SAG 2036</strain>
    </source>
</reference>
<sequence>MTALQLSGFWEACHTEYSHNLILTACTKPKSITHPQVYNQKRVQPLSSTHRPTTPTHRCHHVSPADTLLPRSDDDDARDGSCSWAHDDGTWHGSHGHVNTSGASSHRLSCELETLRIQAGCTNDSELVICNFMNKNFKQPLKKM</sequence>
<evidence type="ECO:0000256" key="1">
    <source>
        <dbReference type="SAM" id="MobiDB-lite"/>
    </source>
</evidence>
<dbReference type="AlphaFoldDB" id="A0AAW1NWI4"/>
<evidence type="ECO:0000313" key="3">
    <source>
        <dbReference type="Proteomes" id="UP001465755"/>
    </source>
</evidence>
<gene>
    <name evidence="2" type="ORF">WJX73_009799</name>
</gene>
<accession>A0AAW1NWI4</accession>
<evidence type="ECO:0000313" key="2">
    <source>
        <dbReference type="EMBL" id="KAK9797096.1"/>
    </source>
</evidence>
<dbReference type="Proteomes" id="UP001465755">
    <property type="component" value="Unassembled WGS sequence"/>
</dbReference>